<dbReference type="GO" id="GO:0046920">
    <property type="term" value="F:alpha-(1-&gt;3)-fucosyltransferase activity"/>
    <property type="evidence" value="ECO:0007669"/>
    <property type="project" value="TreeGrafter"/>
</dbReference>
<feature type="domain" description="Fucosyltransferase C-terminal" evidence="6">
    <location>
        <begin position="72"/>
        <end position="249"/>
    </location>
</feature>
<evidence type="ECO:0000256" key="5">
    <source>
        <dbReference type="RuleBase" id="RU003832"/>
    </source>
</evidence>
<comment type="pathway">
    <text evidence="1">Protein modification; protein glycosylation.</text>
</comment>
<dbReference type="eggNOG" id="KOG2619">
    <property type="taxonomic scope" value="Eukaryota"/>
</dbReference>
<dbReference type="Pfam" id="PF00852">
    <property type="entry name" value="Glyco_transf_10"/>
    <property type="match status" value="1"/>
</dbReference>
<keyword evidence="4 5" id="KW-0808">Transferase</keyword>
<evidence type="ECO:0000256" key="1">
    <source>
        <dbReference type="ARBA" id="ARBA00004922"/>
    </source>
</evidence>
<dbReference type="GO" id="GO:0032580">
    <property type="term" value="C:Golgi cisterna membrane"/>
    <property type="evidence" value="ECO:0007669"/>
    <property type="project" value="UniProtKB-SubCell"/>
</dbReference>
<dbReference type="EC" id="2.4.1.-" evidence="5"/>
<dbReference type="InterPro" id="IPR038577">
    <property type="entry name" value="GT10-like_C_sf"/>
</dbReference>
<comment type="subcellular location">
    <subcellularLocation>
        <location evidence="5">Golgi apparatus</location>
        <location evidence="5">Golgi stack membrane</location>
        <topology evidence="5">Single-pass type II membrane protein</topology>
    </subcellularLocation>
</comment>
<gene>
    <name evidence="7" type="ORF">NAEGRDRAFT_59580</name>
</gene>
<dbReference type="PANTHER" id="PTHR11929:SF194">
    <property type="entry name" value="ALPHA-(1,3)-FUCOSYLTRANSFERASE 10"/>
    <property type="match status" value="1"/>
</dbReference>
<dbReference type="Proteomes" id="UP000006671">
    <property type="component" value="Unassembled WGS sequence"/>
</dbReference>
<name>D2VYB7_NAEGR</name>
<dbReference type="InterPro" id="IPR055270">
    <property type="entry name" value="Glyco_tran_10_C"/>
</dbReference>
<dbReference type="GeneID" id="8853857"/>
<sequence>MDKEFANTIWKEMAPLKIVFSYEQYTVGVVNQHIDYIDISGCSHRNCSIFCGYNFNTIQLDEKVIGTKKSTHNSLCSFISNCDVIDAARRIQDVLKLSTFVNGRHYGQCGKNVAEDSRGKLYELEHNCKFYTAFENTRKEDYVTEKFFEGIKAIENGAKVLMIYDGATNVESFGFPKDVFINRNDFSSVDELGKYLKSLSEDELLFNQTFLRAFSKQNIPIIEKVFNYHYLKRTDTTVCRMCTSIAEVKLARYLLYKCGLFEKATWGEFRERMKVLLSNESNRLSILDSMFEIAYGRVFKKNLSETNWNDYSYNYNTP</sequence>
<evidence type="ECO:0000256" key="2">
    <source>
        <dbReference type="ARBA" id="ARBA00008919"/>
    </source>
</evidence>
<keyword evidence="5" id="KW-0812">Transmembrane</keyword>
<evidence type="ECO:0000313" key="7">
    <source>
        <dbReference type="EMBL" id="EFC38175.1"/>
    </source>
</evidence>
<dbReference type="RefSeq" id="XP_002670919.1">
    <property type="nucleotide sequence ID" value="XM_002670873.1"/>
</dbReference>
<dbReference type="OrthoDB" id="427096at2759"/>
<comment type="similarity">
    <text evidence="2 5">Belongs to the glycosyltransferase 10 family.</text>
</comment>
<reference evidence="7 8" key="1">
    <citation type="journal article" date="2010" name="Cell">
        <title>The genome of Naegleria gruberi illuminates early eukaryotic versatility.</title>
        <authorList>
            <person name="Fritz-Laylin L.K."/>
            <person name="Prochnik S.E."/>
            <person name="Ginger M.L."/>
            <person name="Dacks J.B."/>
            <person name="Carpenter M.L."/>
            <person name="Field M.C."/>
            <person name="Kuo A."/>
            <person name="Paredez A."/>
            <person name="Chapman J."/>
            <person name="Pham J."/>
            <person name="Shu S."/>
            <person name="Neupane R."/>
            <person name="Cipriano M."/>
            <person name="Mancuso J."/>
            <person name="Tu H."/>
            <person name="Salamov A."/>
            <person name="Lindquist E."/>
            <person name="Shapiro H."/>
            <person name="Lucas S."/>
            <person name="Grigoriev I.V."/>
            <person name="Cande W.Z."/>
            <person name="Fulton C."/>
            <person name="Rokhsar D.S."/>
            <person name="Dawson S.C."/>
        </authorList>
    </citation>
    <scope>NUCLEOTIDE SEQUENCE [LARGE SCALE GENOMIC DNA]</scope>
    <source>
        <strain evidence="7 8">NEG-M</strain>
    </source>
</reference>
<evidence type="ECO:0000256" key="4">
    <source>
        <dbReference type="ARBA" id="ARBA00022679"/>
    </source>
</evidence>
<dbReference type="PANTHER" id="PTHR11929">
    <property type="entry name" value="ALPHA- 1,3 -FUCOSYLTRANSFERASE"/>
    <property type="match status" value="1"/>
</dbReference>
<evidence type="ECO:0000256" key="3">
    <source>
        <dbReference type="ARBA" id="ARBA00022676"/>
    </source>
</evidence>
<dbReference type="InParanoid" id="D2VYB7"/>
<dbReference type="AlphaFoldDB" id="D2VYB7"/>
<dbReference type="Gene3D" id="3.40.50.11660">
    <property type="entry name" value="Glycosyl transferase family 10, C-terminal domain"/>
    <property type="match status" value="1"/>
</dbReference>
<evidence type="ECO:0000313" key="8">
    <source>
        <dbReference type="Proteomes" id="UP000006671"/>
    </source>
</evidence>
<protein>
    <recommendedName>
        <fullName evidence="5">Fucosyltransferase</fullName>
        <ecNumber evidence="5">2.4.1.-</ecNumber>
    </recommendedName>
</protein>
<proteinExistence type="inferred from homology"/>
<accession>D2VYB7</accession>
<keyword evidence="8" id="KW-1185">Reference proteome</keyword>
<keyword evidence="3 5" id="KW-0328">Glycosyltransferase</keyword>
<organism evidence="8">
    <name type="scientific">Naegleria gruberi</name>
    <name type="common">Amoeba</name>
    <dbReference type="NCBI Taxonomy" id="5762"/>
    <lineage>
        <taxon>Eukaryota</taxon>
        <taxon>Discoba</taxon>
        <taxon>Heterolobosea</taxon>
        <taxon>Tetramitia</taxon>
        <taxon>Eutetramitia</taxon>
        <taxon>Vahlkampfiidae</taxon>
        <taxon>Naegleria</taxon>
    </lineage>
</organism>
<evidence type="ECO:0000259" key="6">
    <source>
        <dbReference type="Pfam" id="PF00852"/>
    </source>
</evidence>
<keyword evidence="5" id="KW-0472">Membrane</keyword>
<keyword evidence="5" id="KW-0333">Golgi apparatus</keyword>
<dbReference type="InterPro" id="IPR001503">
    <property type="entry name" value="Glyco_trans_10"/>
</dbReference>
<dbReference type="VEuPathDB" id="AmoebaDB:NAEGRDRAFT_59580"/>
<dbReference type="SUPFAM" id="SSF53756">
    <property type="entry name" value="UDP-Glycosyltransferase/glycogen phosphorylase"/>
    <property type="match status" value="1"/>
</dbReference>
<dbReference type="UniPathway" id="UPA00378"/>
<dbReference type="KEGG" id="ngr:NAEGRDRAFT_59580"/>
<dbReference type="EMBL" id="GG738910">
    <property type="protein sequence ID" value="EFC38175.1"/>
    <property type="molecule type" value="Genomic_DNA"/>
</dbReference>